<dbReference type="Proteomes" id="UP000295304">
    <property type="component" value="Unassembled WGS sequence"/>
</dbReference>
<evidence type="ECO:0000313" key="1">
    <source>
        <dbReference type="EMBL" id="TCS64820.1"/>
    </source>
</evidence>
<name>A0A4R3JJ07_9PROT</name>
<protein>
    <submittedName>
        <fullName evidence="1">Endonuclease YncB(Thermonuclease family)</fullName>
    </submittedName>
</protein>
<dbReference type="EMBL" id="SLZW01000001">
    <property type="protein sequence ID" value="TCS64820.1"/>
    <property type="molecule type" value="Genomic_DNA"/>
</dbReference>
<organism evidence="1 2">
    <name type="scientific">Varunaivibrio sulfuroxidans</name>
    <dbReference type="NCBI Taxonomy" id="1773489"/>
    <lineage>
        <taxon>Bacteria</taxon>
        <taxon>Pseudomonadati</taxon>
        <taxon>Pseudomonadota</taxon>
        <taxon>Alphaproteobacteria</taxon>
        <taxon>Rhodospirillales</taxon>
        <taxon>Magnetovibrionaceae</taxon>
        <taxon>Varunaivibrio</taxon>
    </lineage>
</organism>
<sequence>MNDRVVSDNLRCVAAASVRCLGVFVGASRCRLSSLWSRRLVAAAIATIFLWSAGGPSRGCAKEVFNGPLSARPVAVHDGDTLTVRARIWLDQEVVVRVRIAGIDAPELHGKCRREAQMAIVARDTLAGWIGAGPLMLSDLHYGKYAGRVIAVVTLPDGRDAAEALIAAHLARAYRGGRRAGWC</sequence>
<dbReference type="AlphaFoldDB" id="A0A4R3JJ07"/>
<dbReference type="GO" id="GO:0004519">
    <property type="term" value="F:endonuclease activity"/>
    <property type="evidence" value="ECO:0007669"/>
    <property type="project" value="UniProtKB-KW"/>
</dbReference>
<keyword evidence="1" id="KW-0378">Hydrolase</keyword>
<keyword evidence="1" id="KW-0255">Endonuclease</keyword>
<dbReference type="Gene3D" id="2.40.50.90">
    <property type="match status" value="1"/>
</dbReference>
<reference evidence="1 2" key="1">
    <citation type="submission" date="2019-03" db="EMBL/GenBank/DDBJ databases">
        <title>Genomic Encyclopedia of Type Strains, Phase IV (KMG-IV): sequencing the most valuable type-strain genomes for metagenomic binning, comparative biology and taxonomic classification.</title>
        <authorList>
            <person name="Goeker M."/>
        </authorList>
    </citation>
    <scope>NUCLEOTIDE SEQUENCE [LARGE SCALE GENOMIC DNA]</scope>
    <source>
        <strain evidence="1 2">DSM 101688</strain>
    </source>
</reference>
<keyword evidence="1" id="KW-0540">Nuclease</keyword>
<proteinExistence type="predicted"/>
<accession>A0A4R3JJ07</accession>
<dbReference type="SUPFAM" id="SSF50199">
    <property type="entry name" value="Staphylococcal nuclease"/>
    <property type="match status" value="1"/>
</dbReference>
<comment type="caution">
    <text evidence="1">The sequence shown here is derived from an EMBL/GenBank/DDBJ whole genome shotgun (WGS) entry which is preliminary data.</text>
</comment>
<evidence type="ECO:0000313" key="2">
    <source>
        <dbReference type="Proteomes" id="UP000295304"/>
    </source>
</evidence>
<keyword evidence="2" id="KW-1185">Reference proteome</keyword>
<dbReference type="RefSeq" id="WP_207893076.1">
    <property type="nucleotide sequence ID" value="NZ_CP119676.1"/>
</dbReference>
<dbReference type="InterPro" id="IPR035437">
    <property type="entry name" value="SNase_OB-fold_sf"/>
</dbReference>
<gene>
    <name evidence="1" type="ORF">EDD55_101150</name>
</gene>